<dbReference type="Proteomes" id="UP000232688">
    <property type="component" value="Unassembled WGS sequence"/>
</dbReference>
<evidence type="ECO:0008006" key="3">
    <source>
        <dbReference type="Google" id="ProtNLM"/>
    </source>
</evidence>
<proteinExistence type="predicted"/>
<sequence>MPKVLNSRKVTALVTDNAANCVKAQEIVTSQFLNIIDLQYITHFFNLITKHIMEHNLVKQTIKGEELKTYSEIRWTSMYEAASSVSHLQIALEHVLINNPDEITNKIVKHYLRNSDFFANVNKLTKVLKLIKTTITLLESARRGLKAEYWKIITDIAVQIHLNNGGNQKSRNRLLAQICNYESNHNPYHEKFDSSLETIYETEIG</sequence>
<dbReference type="AlphaFoldDB" id="A0A2N0RZE4"/>
<dbReference type="InterPro" id="IPR012337">
    <property type="entry name" value="RNaseH-like_sf"/>
</dbReference>
<name>A0A2N0RZE4_9GLOM</name>
<organism evidence="1 2">
    <name type="scientific">Rhizophagus irregularis</name>
    <dbReference type="NCBI Taxonomy" id="588596"/>
    <lineage>
        <taxon>Eukaryota</taxon>
        <taxon>Fungi</taxon>
        <taxon>Fungi incertae sedis</taxon>
        <taxon>Mucoromycota</taxon>
        <taxon>Glomeromycotina</taxon>
        <taxon>Glomeromycetes</taxon>
        <taxon>Glomerales</taxon>
        <taxon>Glomeraceae</taxon>
        <taxon>Rhizophagus</taxon>
    </lineage>
</organism>
<evidence type="ECO:0000313" key="2">
    <source>
        <dbReference type="Proteomes" id="UP000232688"/>
    </source>
</evidence>
<comment type="caution">
    <text evidence="1">The sequence shown here is derived from an EMBL/GenBank/DDBJ whole genome shotgun (WGS) entry which is preliminary data.</text>
</comment>
<reference evidence="1 2" key="1">
    <citation type="submission" date="2017-10" db="EMBL/GenBank/DDBJ databases">
        <title>Extensive intraspecific genome diversity in a model arbuscular mycorrhizal fungus.</title>
        <authorList>
            <person name="Chen E.C.H."/>
            <person name="Morin E."/>
            <person name="Baudet D."/>
            <person name="Noel J."/>
            <person name="Ndikumana S."/>
            <person name="Charron P."/>
            <person name="St-Onge C."/>
            <person name="Giorgi J."/>
            <person name="Grigoriev I.V."/>
            <person name="Roux C."/>
            <person name="Martin F.M."/>
            <person name="Corradi N."/>
        </authorList>
    </citation>
    <scope>NUCLEOTIDE SEQUENCE [LARGE SCALE GENOMIC DNA]</scope>
    <source>
        <strain evidence="1 2">A1</strain>
    </source>
</reference>
<reference evidence="1 2" key="2">
    <citation type="submission" date="2017-10" db="EMBL/GenBank/DDBJ databases">
        <title>Genome analyses suggest a sexual origin of heterokaryosis in a supposedly ancient asexual fungus.</title>
        <authorList>
            <person name="Corradi N."/>
            <person name="Sedzielewska K."/>
            <person name="Noel J."/>
            <person name="Charron P."/>
            <person name="Farinelli L."/>
            <person name="Marton T."/>
            <person name="Kruger M."/>
            <person name="Pelin A."/>
            <person name="Brachmann A."/>
            <person name="Corradi N."/>
        </authorList>
    </citation>
    <scope>NUCLEOTIDE SEQUENCE [LARGE SCALE GENOMIC DNA]</scope>
    <source>
        <strain evidence="1 2">A1</strain>
    </source>
</reference>
<dbReference type="SUPFAM" id="SSF53098">
    <property type="entry name" value="Ribonuclease H-like"/>
    <property type="match status" value="1"/>
</dbReference>
<accession>A0A2N0RZE4</accession>
<evidence type="ECO:0000313" key="1">
    <source>
        <dbReference type="EMBL" id="PKC68646.1"/>
    </source>
</evidence>
<gene>
    <name evidence="1" type="ORF">RhiirA1_456971</name>
</gene>
<dbReference type="EMBL" id="LLXH01000320">
    <property type="protein sequence ID" value="PKC68646.1"/>
    <property type="molecule type" value="Genomic_DNA"/>
</dbReference>
<dbReference type="VEuPathDB" id="FungiDB:FUN_010280"/>
<dbReference type="VEuPathDB" id="FungiDB:RhiirA1_456971"/>
<protein>
    <recommendedName>
        <fullName evidence="3">DUF659 domain-containing protein</fullName>
    </recommendedName>
</protein>